<comment type="caution">
    <text evidence="3">The sequence shown here is derived from an EMBL/GenBank/DDBJ whole genome shotgun (WGS) entry which is preliminary data.</text>
</comment>
<reference evidence="4" key="1">
    <citation type="journal article" date="2019" name="Int. J. Syst. Evol. Microbiol.">
        <title>The Global Catalogue of Microorganisms (GCM) 10K type strain sequencing project: providing services to taxonomists for standard genome sequencing and annotation.</title>
        <authorList>
            <consortium name="The Broad Institute Genomics Platform"/>
            <consortium name="The Broad Institute Genome Sequencing Center for Infectious Disease"/>
            <person name="Wu L."/>
            <person name="Ma J."/>
        </authorList>
    </citation>
    <scope>NUCLEOTIDE SEQUENCE [LARGE SCALE GENOMIC DNA]</scope>
    <source>
        <strain evidence="4">JCM 18127</strain>
    </source>
</reference>
<dbReference type="Proteomes" id="UP001500621">
    <property type="component" value="Unassembled WGS sequence"/>
</dbReference>
<evidence type="ECO:0000256" key="1">
    <source>
        <dbReference type="SAM" id="MobiDB-lite"/>
    </source>
</evidence>
<evidence type="ECO:0000313" key="4">
    <source>
        <dbReference type="Proteomes" id="UP001500621"/>
    </source>
</evidence>
<sequence>MTDPAGARRALTTPRSPLARWGGAVLALLLVALVVILLVFGDSLFGDGNDDEAAGPEPAAPSESASLAPEDDPEPAAVRQVATVATTVLETWARPDTPYEAWWRDLAPLLTPAGRQAYEFTSPAGLPRLGELTLDGVEVHGPGSTATVYVRAAGDGDRRYGVDLSRRGAGSRWLAQRIVFPGTESMFG</sequence>
<gene>
    <name evidence="3" type="ORF">GCM10023226_12190</name>
</gene>
<feature type="region of interest" description="Disordered" evidence="1">
    <location>
        <begin position="50"/>
        <end position="75"/>
    </location>
</feature>
<name>A0ABP8W0V3_9ACTN</name>
<organism evidence="3 4">
    <name type="scientific">Nocardioides nanhaiensis</name>
    <dbReference type="NCBI Taxonomy" id="1476871"/>
    <lineage>
        <taxon>Bacteria</taxon>
        <taxon>Bacillati</taxon>
        <taxon>Actinomycetota</taxon>
        <taxon>Actinomycetes</taxon>
        <taxon>Propionibacteriales</taxon>
        <taxon>Nocardioidaceae</taxon>
        <taxon>Nocardioides</taxon>
    </lineage>
</organism>
<keyword evidence="2" id="KW-1133">Transmembrane helix</keyword>
<dbReference type="RefSeq" id="WP_345263680.1">
    <property type="nucleotide sequence ID" value="NZ_BAABIM010000001.1"/>
</dbReference>
<feature type="transmembrane region" description="Helical" evidence="2">
    <location>
        <begin position="21"/>
        <end position="40"/>
    </location>
</feature>
<keyword evidence="2" id="KW-0812">Transmembrane</keyword>
<evidence type="ECO:0000313" key="3">
    <source>
        <dbReference type="EMBL" id="GAA4676535.1"/>
    </source>
</evidence>
<keyword evidence="2" id="KW-0472">Membrane</keyword>
<accession>A0ABP8W0V3</accession>
<feature type="compositionally biased region" description="Low complexity" evidence="1">
    <location>
        <begin position="55"/>
        <end position="68"/>
    </location>
</feature>
<keyword evidence="4" id="KW-1185">Reference proteome</keyword>
<protein>
    <submittedName>
        <fullName evidence="3">Uncharacterized protein</fullName>
    </submittedName>
</protein>
<evidence type="ECO:0000256" key="2">
    <source>
        <dbReference type="SAM" id="Phobius"/>
    </source>
</evidence>
<proteinExistence type="predicted"/>
<dbReference type="EMBL" id="BAABIM010000001">
    <property type="protein sequence ID" value="GAA4676535.1"/>
    <property type="molecule type" value="Genomic_DNA"/>
</dbReference>